<feature type="domain" description="Glycosyl hydrolase family 32 C-terminal" evidence="7">
    <location>
        <begin position="464"/>
        <end position="612"/>
    </location>
</feature>
<keyword evidence="2" id="KW-0732">Signal</keyword>
<dbReference type="InterPro" id="IPR013320">
    <property type="entry name" value="ConA-like_dom_sf"/>
</dbReference>
<dbReference type="InterPro" id="IPR001362">
    <property type="entry name" value="Glyco_hydro_32"/>
</dbReference>
<comment type="caution">
    <text evidence="8">The sequence shown here is derived from an EMBL/GenBank/DDBJ whole genome shotgun (WGS) entry which is preliminary data.</text>
</comment>
<dbReference type="SMART" id="SM00640">
    <property type="entry name" value="Glyco_32"/>
    <property type="match status" value="1"/>
</dbReference>
<evidence type="ECO:0000256" key="3">
    <source>
        <dbReference type="ARBA" id="ARBA00022801"/>
    </source>
</evidence>
<reference evidence="8 9" key="1">
    <citation type="journal article" date="2016" name="Genome Biol. Evol.">
        <title>Draft genome sequence of an aflatoxigenic Aspergillus species, A. bombycis.</title>
        <authorList>
            <person name="Moore G.G."/>
            <person name="Mack B.M."/>
            <person name="Beltz S.B."/>
            <person name="Gilbert M.K."/>
        </authorList>
    </citation>
    <scope>NUCLEOTIDE SEQUENCE [LARGE SCALE GENOMIC DNA]</scope>
    <source>
        <strain evidence="9">NRRL 26010</strain>
    </source>
</reference>
<dbReference type="GeneID" id="34448076"/>
<dbReference type="CDD" id="cd18621">
    <property type="entry name" value="GH32_XdINV-like"/>
    <property type="match status" value="1"/>
</dbReference>
<organism evidence="8 9">
    <name type="scientific">Aspergillus bombycis</name>
    <dbReference type="NCBI Taxonomy" id="109264"/>
    <lineage>
        <taxon>Eukaryota</taxon>
        <taxon>Fungi</taxon>
        <taxon>Dikarya</taxon>
        <taxon>Ascomycota</taxon>
        <taxon>Pezizomycotina</taxon>
        <taxon>Eurotiomycetes</taxon>
        <taxon>Eurotiomycetidae</taxon>
        <taxon>Eurotiales</taxon>
        <taxon>Aspergillaceae</taxon>
        <taxon>Aspergillus</taxon>
    </lineage>
</organism>
<evidence type="ECO:0000313" key="9">
    <source>
        <dbReference type="Proteomes" id="UP000179179"/>
    </source>
</evidence>
<evidence type="ECO:0000256" key="5">
    <source>
        <dbReference type="RuleBase" id="RU362110"/>
    </source>
</evidence>
<evidence type="ECO:0000256" key="2">
    <source>
        <dbReference type="ARBA" id="ARBA00022729"/>
    </source>
</evidence>
<gene>
    <name evidence="8" type="ORF">ABOM_004686</name>
</gene>
<feature type="domain" description="Glycosyl hydrolase family 32 N-terminal" evidence="6">
    <location>
        <begin position="88"/>
        <end position="403"/>
    </location>
</feature>
<dbReference type="InterPro" id="IPR013148">
    <property type="entry name" value="Glyco_hydro_32_N"/>
</dbReference>
<dbReference type="RefSeq" id="XP_022390373.1">
    <property type="nucleotide sequence ID" value="XM_022531815.1"/>
</dbReference>
<protein>
    <submittedName>
        <fullName evidence="8">Extracellular invertase</fullName>
    </submittedName>
</protein>
<dbReference type="GO" id="GO:0005987">
    <property type="term" value="P:sucrose catabolic process"/>
    <property type="evidence" value="ECO:0007669"/>
    <property type="project" value="TreeGrafter"/>
</dbReference>
<dbReference type="Pfam" id="PF00251">
    <property type="entry name" value="Glyco_hydro_32N"/>
    <property type="match status" value="1"/>
</dbReference>
<comment type="similarity">
    <text evidence="1 5">Belongs to the glycosyl hydrolase 32 family.</text>
</comment>
<sequence>RVAMKLSSTAGALVTTQVAYAASAIDYNAAPPNLSTQANGSLYDTWRPRAHILPPAGRIGDPCAHYTDPDTGLFHVGWLHNGSGISGATTDDLVKYRDLNANGGQIIMPGGKNDPVAVFDGFVFPKGIDDKPTLFYTSVSSLPIHWSIPYNPGAESQSLAVTSNGGRNFTKLDRPPVIPLPPSDSNVTAFRDPFAFQSSELDAAVDSASGTWYTTVSGGVHEEGPGQFLYRQNQKEMSLENWEYLGLWWQEKVNSTWGNGDWAGGWGFNFETGNVFGLDDEGYSVDGEIFITLGTEGSGAPIVPQVSSIHDMLWATGNVSNNGNVTFTPTMAGVFDWGASGYAAAGQILPATSQVSTKSGAPDRYISFVWLTGDLFEQAKGFPLSQQDWVGTLLLPRELHIKTISNVVDNELVRESGSSWRVERGPSGIELKTLGIEIARETREALMSGPKITEPERTSKEAGLVPFQVSPTTKFYVLTAKLSFPRSARNSDLQAGFQVLSSDLESTTIYYQFSNESIIVDRSNTSAAAKTTNGIVSTNESGRLRLFDLQGDAQEMETLDLTVVVDNAVLEVYANGRFALSTWARSWYKNSTDIKFFHNGAGEVTFSDVTVSEGLFEAWPERV</sequence>
<dbReference type="InterPro" id="IPR013189">
    <property type="entry name" value="Glyco_hydro_32_C"/>
</dbReference>
<dbReference type="GO" id="GO:0005737">
    <property type="term" value="C:cytoplasm"/>
    <property type="evidence" value="ECO:0007669"/>
    <property type="project" value="TreeGrafter"/>
</dbReference>
<dbReference type="Gene3D" id="2.115.10.20">
    <property type="entry name" value="Glycosyl hydrolase domain, family 43"/>
    <property type="match status" value="1"/>
</dbReference>
<evidence type="ECO:0000256" key="4">
    <source>
        <dbReference type="ARBA" id="ARBA00023295"/>
    </source>
</evidence>
<dbReference type="SUPFAM" id="SSF75005">
    <property type="entry name" value="Arabinanase/levansucrase/invertase"/>
    <property type="match status" value="1"/>
</dbReference>
<dbReference type="OrthoDB" id="202537at2759"/>
<dbReference type="PANTHER" id="PTHR42800:SF3">
    <property type="entry name" value="GLYCOSYL HYDROLASE FAMILY 32 N-TERMINAL DOMAIN-CONTAINING PROTEIN"/>
    <property type="match status" value="1"/>
</dbReference>
<dbReference type="SUPFAM" id="SSF49899">
    <property type="entry name" value="Concanavalin A-like lectins/glucanases"/>
    <property type="match status" value="1"/>
</dbReference>
<evidence type="ECO:0000259" key="7">
    <source>
        <dbReference type="Pfam" id="PF08244"/>
    </source>
</evidence>
<name>A0A1F8A4K5_9EURO</name>
<dbReference type="EMBL" id="LYCR01000030">
    <property type="protein sequence ID" value="OGM46656.1"/>
    <property type="molecule type" value="Genomic_DNA"/>
</dbReference>
<dbReference type="Pfam" id="PF08244">
    <property type="entry name" value="Glyco_hydro_32C"/>
    <property type="match status" value="1"/>
</dbReference>
<dbReference type="Gene3D" id="2.60.120.560">
    <property type="entry name" value="Exo-inulinase, domain 1"/>
    <property type="match status" value="1"/>
</dbReference>
<keyword evidence="3 5" id="KW-0378">Hydrolase</keyword>
<evidence type="ECO:0000313" key="8">
    <source>
        <dbReference type="EMBL" id="OGM46656.1"/>
    </source>
</evidence>
<feature type="non-terminal residue" evidence="8">
    <location>
        <position position="1"/>
    </location>
</feature>
<dbReference type="AlphaFoldDB" id="A0A1F8A4K5"/>
<keyword evidence="9" id="KW-1185">Reference proteome</keyword>
<dbReference type="InterPro" id="IPR023296">
    <property type="entry name" value="Glyco_hydro_beta-prop_sf"/>
</dbReference>
<dbReference type="PANTHER" id="PTHR42800">
    <property type="entry name" value="EXOINULINASE INUD (AFU_ORTHOLOGUE AFUA_5G00480)"/>
    <property type="match status" value="1"/>
</dbReference>
<proteinExistence type="inferred from homology"/>
<evidence type="ECO:0000259" key="6">
    <source>
        <dbReference type="Pfam" id="PF00251"/>
    </source>
</evidence>
<evidence type="ECO:0000256" key="1">
    <source>
        <dbReference type="ARBA" id="ARBA00009902"/>
    </source>
</evidence>
<dbReference type="STRING" id="109264.A0A1F8A4K5"/>
<accession>A0A1F8A4K5</accession>
<dbReference type="GO" id="GO:0004575">
    <property type="term" value="F:sucrose alpha-glucosidase activity"/>
    <property type="evidence" value="ECO:0007669"/>
    <property type="project" value="TreeGrafter"/>
</dbReference>
<keyword evidence="4 5" id="KW-0326">Glycosidase</keyword>
<dbReference type="Proteomes" id="UP000179179">
    <property type="component" value="Unassembled WGS sequence"/>
</dbReference>